<protein>
    <recommendedName>
        <fullName evidence="4">N-acetyltransferase domain-containing protein</fullName>
    </recommendedName>
</protein>
<feature type="domain" description="N-acetyltransferase" evidence="4">
    <location>
        <begin position="6"/>
        <end position="168"/>
    </location>
</feature>
<dbReference type="InterPro" id="IPR000182">
    <property type="entry name" value="GNAT_dom"/>
</dbReference>
<proteinExistence type="inferred from homology"/>
<dbReference type="RefSeq" id="WP_146890251.1">
    <property type="nucleotide sequence ID" value="NZ_BJYG01000036.1"/>
</dbReference>
<dbReference type="Gene3D" id="3.40.630.30">
    <property type="match status" value="1"/>
</dbReference>
<keyword evidence="6" id="KW-1185">Reference proteome</keyword>
<dbReference type="EMBL" id="BJYG01000036">
    <property type="protein sequence ID" value="GEN64212.1"/>
    <property type="molecule type" value="Genomic_DNA"/>
</dbReference>
<name>A0A511XMP2_9PROT</name>
<comment type="caution">
    <text evidence="5">The sequence shown here is derived from an EMBL/GenBank/DDBJ whole genome shotgun (WGS) entry which is preliminary data.</text>
</comment>
<organism evidence="5 6">
    <name type="scientific">Acetobacter oeni</name>
    <dbReference type="NCBI Taxonomy" id="304077"/>
    <lineage>
        <taxon>Bacteria</taxon>
        <taxon>Pseudomonadati</taxon>
        <taxon>Pseudomonadota</taxon>
        <taxon>Alphaproteobacteria</taxon>
        <taxon>Acetobacterales</taxon>
        <taxon>Acetobacteraceae</taxon>
        <taxon>Acetobacter</taxon>
    </lineage>
</organism>
<evidence type="ECO:0000313" key="5">
    <source>
        <dbReference type="EMBL" id="GEN64212.1"/>
    </source>
</evidence>
<dbReference type="Pfam" id="PF13302">
    <property type="entry name" value="Acetyltransf_3"/>
    <property type="match status" value="1"/>
</dbReference>
<sequence>MTSDDIFISPVKCADAPELIRANQASRDYHAPWAEPFTDEAGFDTWYGQILTGPGLGFVARHAQTREIVGLFTLSQIVWGVFRSAYLGYYGMKSHAGRGFMTASLKQVIAHTFSDIGLHRLEANIQPGNTASIALARRAGFRREGLSPCYLKIAGQWRDHERWAILATDSPIST</sequence>
<dbReference type="PANTHER" id="PTHR43792">
    <property type="entry name" value="GNAT FAMILY, PUTATIVE (AFU_ORTHOLOGUE AFUA_3G00765)-RELATED-RELATED"/>
    <property type="match status" value="1"/>
</dbReference>
<dbReference type="OrthoDB" id="9801669at2"/>
<gene>
    <name evidence="5" type="ORF">AOE01nite_24360</name>
</gene>
<accession>A0A511XMP2</accession>
<evidence type="ECO:0000313" key="6">
    <source>
        <dbReference type="Proteomes" id="UP000321746"/>
    </source>
</evidence>
<reference evidence="5 6" key="1">
    <citation type="submission" date="2019-07" db="EMBL/GenBank/DDBJ databases">
        <title>Whole genome shotgun sequence of Acetobacter oeni NBRC 105207.</title>
        <authorList>
            <person name="Hosoyama A."/>
            <person name="Uohara A."/>
            <person name="Ohji S."/>
            <person name="Ichikawa N."/>
        </authorList>
    </citation>
    <scope>NUCLEOTIDE SEQUENCE [LARGE SCALE GENOMIC DNA]</scope>
    <source>
        <strain evidence="5 6">NBRC 105207</strain>
    </source>
</reference>
<dbReference type="AlphaFoldDB" id="A0A511XMP2"/>
<dbReference type="GO" id="GO:0008999">
    <property type="term" value="F:protein-N-terminal-alanine acetyltransferase activity"/>
    <property type="evidence" value="ECO:0007669"/>
    <property type="project" value="TreeGrafter"/>
</dbReference>
<evidence type="ECO:0000256" key="3">
    <source>
        <dbReference type="ARBA" id="ARBA00038502"/>
    </source>
</evidence>
<comment type="similarity">
    <text evidence="3">Belongs to the acetyltransferase family. RimJ subfamily.</text>
</comment>
<dbReference type="GO" id="GO:0005737">
    <property type="term" value="C:cytoplasm"/>
    <property type="evidence" value="ECO:0007669"/>
    <property type="project" value="TreeGrafter"/>
</dbReference>
<dbReference type="InterPro" id="IPR051531">
    <property type="entry name" value="N-acetyltransferase"/>
</dbReference>
<keyword evidence="2" id="KW-0012">Acyltransferase</keyword>
<evidence type="ECO:0000256" key="2">
    <source>
        <dbReference type="ARBA" id="ARBA00023315"/>
    </source>
</evidence>
<keyword evidence="1" id="KW-0808">Transferase</keyword>
<dbReference type="PROSITE" id="PS51186">
    <property type="entry name" value="GNAT"/>
    <property type="match status" value="1"/>
</dbReference>
<dbReference type="SUPFAM" id="SSF55729">
    <property type="entry name" value="Acyl-CoA N-acyltransferases (Nat)"/>
    <property type="match status" value="1"/>
</dbReference>
<evidence type="ECO:0000256" key="1">
    <source>
        <dbReference type="ARBA" id="ARBA00022679"/>
    </source>
</evidence>
<dbReference type="Proteomes" id="UP000321746">
    <property type="component" value="Unassembled WGS sequence"/>
</dbReference>
<dbReference type="InterPro" id="IPR016181">
    <property type="entry name" value="Acyl_CoA_acyltransferase"/>
</dbReference>
<dbReference type="PANTHER" id="PTHR43792:SF8">
    <property type="entry name" value="[RIBOSOMAL PROTEIN US5]-ALANINE N-ACETYLTRANSFERASE"/>
    <property type="match status" value="1"/>
</dbReference>
<evidence type="ECO:0000259" key="4">
    <source>
        <dbReference type="PROSITE" id="PS51186"/>
    </source>
</evidence>